<reference evidence="2" key="2">
    <citation type="submission" date="2020-09" db="EMBL/GenBank/DDBJ databases">
        <authorList>
            <person name="Sun Q."/>
            <person name="Zhou Y."/>
        </authorList>
    </citation>
    <scope>NUCLEOTIDE SEQUENCE</scope>
    <source>
        <strain evidence="2">CGMCC 1.15478</strain>
    </source>
</reference>
<comment type="caution">
    <text evidence="2">The sequence shown here is derived from an EMBL/GenBank/DDBJ whole genome shotgun (WGS) entry which is preliminary data.</text>
</comment>
<protein>
    <submittedName>
        <fullName evidence="2">DNA-binding protein</fullName>
    </submittedName>
</protein>
<feature type="domain" description="Helicase XPB/Ssl2 N-terminal" evidence="1">
    <location>
        <begin position="485"/>
        <end position="607"/>
    </location>
</feature>
<organism evidence="2 3">
    <name type="scientific">Hoyosella rhizosphaerae</name>
    <dbReference type="NCBI Taxonomy" id="1755582"/>
    <lineage>
        <taxon>Bacteria</taxon>
        <taxon>Bacillati</taxon>
        <taxon>Actinomycetota</taxon>
        <taxon>Actinomycetes</taxon>
        <taxon>Mycobacteriales</taxon>
        <taxon>Hoyosellaceae</taxon>
        <taxon>Hoyosella</taxon>
    </lineage>
</organism>
<accession>A0A916UHS9</accession>
<dbReference type="RefSeq" id="WP_188676190.1">
    <property type="nucleotide sequence ID" value="NZ_BMJH01000003.1"/>
</dbReference>
<evidence type="ECO:0000313" key="3">
    <source>
        <dbReference type="Proteomes" id="UP000641514"/>
    </source>
</evidence>
<evidence type="ECO:0000313" key="2">
    <source>
        <dbReference type="EMBL" id="GGC73224.1"/>
    </source>
</evidence>
<proteinExistence type="predicted"/>
<reference evidence="2" key="1">
    <citation type="journal article" date="2014" name="Int. J. Syst. Evol. Microbiol.">
        <title>Complete genome sequence of Corynebacterium casei LMG S-19264T (=DSM 44701T), isolated from a smear-ripened cheese.</title>
        <authorList>
            <consortium name="US DOE Joint Genome Institute (JGI-PGF)"/>
            <person name="Walter F."/>
            <person name="Albersmeier A."/>
            <person name="Kalinowski J."/>
            <person name="Ruckert C."/>
        </authorList>
    </citation>
    <scope>NUCLEOTIDE SEQUENCE</scope>
    <source>
        <strain evidence="2">CGMCC 1.15478</strain>
    </source>
</reference>
<sequence>MKRQNADGNTFDQWLMGLSDNQLVTLLSLRPDVAVPPPLNVAVLCDRVRLRASVQRAMDEADYFVLSVVEAFSLAGAEKAPVTPDAAWQIIRQAGLAGDATTALGFDERVEWLRQRGLLWGGKEVRLLPEVSECVPWRVGRMRQLNAVVPVADVAQRMAELSEAQRQVIDTLAHGNPVGSTRDAALDAPLDRPIPQLISWGLLVRVNEQTVELPHHVGQWVRGDAMVDPHSLTAPPLGLAAEEAAGVSAKLVDSTAAGEALEFLRDAASVVKVLGATPAQGLRTGGVGVREVRRIAKQAGLTEERTGFVLEVLAETGLVASAPDSSGSSLMWAPSDAVDGWLRADAAHRWSVVAQAWWAMPRRSWLIGLRDRDDKPASALSRELVSPGVVQDRQTVVGAVADGHGANARDVQAWLLWHRPRTSRRFGALAVRSILAEAQALGVVAQGSLSTTAVSAPGRALLRGDDITSLSSAMEKALPAPLDYVLVQADLTVIAPGPLQQSLQEQMVLVADVESAGAATVYRVTERSVLRALDAGMSAAGLHTLFSKRSRTPIPQALTYLIDDMARRHGRLRVGMATTFIRCDDPAMLSEVLASAVADELGLRALAPTVAVSQAPLSDLLDSLRSAGFNPAGEDVRGAIVDMRPRGVRFPERRREQPFPVARFVSPSDEQLAGLVRNLREIGSAPSKTGANASMTETMSTLQLAAMHRSRVTIGYVDAQGVAGLRSVEPLAVVGGQLEAFDPAVGVVRRYPVHRISSVNVHVD</sequence>
<dbReference type="AlphaFoldDB" id="A0A916UHS9"/>
<dbReference type="GO" id="GO:0003677">
    <property type="term" value="F:DNA binding"/>
    <property type="evidence" value="ECO:0007669"/>
    <property type="project" value="UniProtKB-KW"/>
</dbReference>
<evidence type="ECO:0000259" key="1">
    <source>
        <dbReference type="Pfam" id="PF13625"/>
    </source>
</evidence>
<keyword evidence="3" id="KW-1185">Reference proteome</keyword>
<dbReference type="Proteomes" id="UP000641514">
    <property type="component" value="Unassembled WGS sequence"/>
</dbReference>
<dbReference type="PROSITE" id="PS52050">
    <property type="entry name" value="WYL"/>
    <property type="match status" value="1"/>
</dbReference>
<keyword evidence="2" id="KW-0238">DNA-binding</keyword>
<gene>
    <name evidence="2" type="ORF">GCM10011410_27930</name>
</gene>
<dbReference type="EMBL" id="BMJH01000003">
    <property type="protein sequence ID" value="GGC73224.1"/>
    <property type="molecule type" value="Genomic_DNA"/>
</dbReference>
<dbReference type="InterPro" id="IPR032830">
    <property type="entry name" value="XPB/Ssl2_N"/>
</dbReference>
<name>A0A916UHS9_9ACTN</name>
<dbReference type="Pfam" id="PF13625">
    <property type="entry name" value="Helicase_C_3"/>
    <property type="match status" value="1"/>
</dbReference>